<dbReference type="AlphaFoldDB" id="G0MCF0"/>
<dbReference type="Proteomes" id="UP000008068">
    <property type="component" value="Unassembled WGS sequence"/>
</dbReference>
<dbReference type="HOGENOM" id="CLU_1908515_0_0_1"/>
<dbReference type="EMBL" id="GL379789">
    <property type="protein sequence ID" value="EGT45653.1"/>
    <property type="molecule type" value="Genomic_DNA"/>
</dbReference>
<name>G0MCF0_CAEBE</name>
<dbReference type="InParanoid" id="G0MCF0"/>
<gene>
    <name evidence="3" type="ORF">CAEBREN_20745</name>
</gene>
<accession>G0MCF0</accession>
<proteinExistence type="predicted"/>
<sequence>MACVNETRRIVILCVLLILFIGMQATTSSWIEVKPIKMTDCNSPFAFTYIQSPKKFDCAKIVSPPTAKIINGVADMYIQNLTNRLIPSIKCTIEVHRRCSYNIAWLKHEENKTFVQFEFRKHNSGGVFECESD</sequence>
<keyword evidence="1" id="KW-0732">Signal</keyword>
<evidence type="ECO:0000259" key="2">
    <source>
        <dbReference type="PROSITE" id="PS50835"/>
    </source>
</evidence>
<evidence type="ECO:0000313" key="4">
    <source>
        <dbReference type="Proteomes" id="UP000008068"/>
    </source>
</evidence>
<dbReference type="InterPro" id="IPR007110">
    <property type="entry name" value="Ig-like_dom"/>
</dbReference>
<organism evidence="4">
    <name type="scientific">Caenorhabditis brenneri</name>
    <name type="common">Nematode worm</name>
    <dbReference type="NCBI Taxonomy" id="135651"/>
    <lineage>
        <taxon>Eukaryota</taxon>
        <taxon>Metazoa</taxon>
        <taxon>Ecdysozoa</taxon>
        <taxon>Nematoda</taxon>
        <taxon>Chromadorea</taxon>
        <taxon>Rhabditida</taxon>
        <taxon>Rhabditina</taxon>
        <taxon>Rhabditomorpha</taxon>
        <taxon>Rhabditoidea</taxon>
        <taxon>Rhabditidae</taxon>
        <taxon>Peloderinae</taxon>
        <taxon>Caenorhabditis</taxon>
    </lineage>
</organism>
<reference evidence="4" key="1">
    <citation type="submission" date="2011-07" db="EMBL/GenBank/DDBJ databases">
        <authorList>
            <consortium name="Caenorhabditis brenneri Sequencing and Analysis Consortium"/>
            <person name="Wilson R.K."/>
        </authorList>
    </citation>
    <scope>NUCLEOTIDE SEQUENCE [LARGE SCALE GENOMIC DNA]</scope>
    <source>
        <strain evidence="4">PB2801</strain>
    </source>
</reference>
<evidence type="ECO:0000256" key="1">
    <source>
        <dbReference type="SAM" id="SignalP"/>
    </source>
</evidence>
<feature type="domain" description="Ig-like" evidence="2">
    <location>
        <begin position="65"/>
        <end position="133"/>
    </location>
</feature>
<feature type="chain" id="PRO_5003403777" description="Ig-like domain-containing protein" evidence="1">
    <location>
        <begin position="26"/>
        <end position="133"/>
    </location>
</feature>
<evidence type="ECO:0000313" key="3">
    <source>
        <dbReference type="EMBL" id="EGT45653.1"/>
    </source>
</evidence>
<feature type="signal peptide" evidence="1">
    <location>
        <begin position="1"/>
        <end position="25"/>
    </location>
</feature>
<dbReference type="PROSITE" id="PS50835">
    <property type="entry name" value="IG_LIKE"/>
    <property type="match status" value="1"/>
</dbReference>
<keyword evidence="4" id="KW-1185">Reference proteome</keyword>
<protein>
    <recommendedName>
        <fullName evidence="2">Ig-like domain-containing protein</fullName>
    </recommendedName>
</protein>